<dbReference type="KEGG" id="abae:CL176_08730"/>
<dbReference type="InterPro" id="IPR004704">
    <property type="entry name" value="PTS_IID_man"/>
</dbReference>
<evidence type="ECO:0000256" key="7">
    <source>
        <dbReference type="ARBA" id="ARBA00022989"/>
    </source>
</evidence>
<dbReference type="RefSeq" id="WP_118990974.1">
    <property type="nucleotide sequence ID" value="NZ_CP023434.1"/>
</dbReference>
<feature type="transmembrane region" description="Helical" evidence="9">
    <location>
        <begin position="253"/>
        <end position="272"/>
    </location>
</feature>
<comment type="subcellular location">
    <subcellularLocation>
        <location evidence="1">Cell membrane</location>
        <topology evidence="1">Multi-pass membrane protein</topology>
    </subcellularLocation>
</comment>
<organism evidence="10 11">
    <name type="scientific">Suicoccus acidiformans</name>
    <dbReference type="NCBI Taxonomy" id="2036206"/>
    <lineage>
        <taxon>Bacteria</taxon>
        <taxon>Bacillati</taxon>
        <taxon>Bacillota</taxon>
        <taxon>Bacilli</taxon>
        <taxon>Lactobacillales</taxon>
        <taxon>Aerococcaceae</taxon>
        <taxon>Suicoccus</taxon>
    </lineage>
</organism>
<evidence type="ECO:0000256" key="8">
    <source>
        <dbReference type="ARBA" id="ARBA00023136"/>
    </source>
</evidence>
<dbReference type="AlphaFoldDB" id="A0A347WLX0"/>
<evidence type="ECO:0000313" key="10">
    <source>
        <dbReference type="EMBL" id="AXY26077.1"/>
    </source>
</evidence>
<dbReference type="GO" id="GO:0009401">
    <property type="term" value="P:phosphoenolpyruvate-dependent sugar phosphotransferase system"/>
    <property type="evidence" value="ECO:0007669"/>
    <property type="project" value="UniProtKB-KW"/>
</dbReference>
<feature type="transmembrane region" description="Helical" evidence="9">
    <location>
        <begin position="182"/>
        <end position="205"/>
    </location>
</feature>
<keyword evidence="7 9" id="KW-1133">Transmembrane helix</keyword>
<keyword evidence="5" id="KW-0598">Phosphotransferase system</keyword>
<proteinExistence type="predicted"/>
<keyword evidence="4" id="KW-0762">Sugar transport</keyword>
<dbReference type="GO" id="GO:0005886">
    <property type="term" value="C:plasma membrane"/>
    <property type="evidence" value="ECO:0007669"/>
    <property type="project" value="UniProtKB-SubCell"/>
</dbReference>
<evidence type="ECO:0000313" key="11">
    <source>
        <dbReference type="Proteomes" id="UP000263232"/>
    </source>
</evidence>
<name>A0A347WLX0_9LACT</name>
<dbReference type="InterPro" id="IPR050303">
    <property type="entry name" value="GatZ_KbaZ_carbometab"/>
</dbReference>
<keyword evidence="2" id="KW-0813">Transport</keyword>
<evidence type="ECO:0000256" key="9">
    <source>
        <dbReference type="SAM" id="Phobius"/>
    </source>
</evidence>
<sequence length="273" mass="29918">MESNNKTQLTKRDITRTYLRWWWTAEISNSFERMQSLAYAASMGPILEKLYGKGSQGLKDGLQRHLAFFNTQAIWGALIIGTTVAMEEQKASGEDIPDETITSFKSGLMGPLAGIGDSLDFGTIQTIFYSLAASFAVTGNFLGAFFIVAFSVIHFFVGLGFMHTGYQQGRKSIMDILQSGRINAMIQTASILGMFMMGALSANMVRLETPLEFNVSGSVINVQETLDGIVPGLLPLAAVLLVYWALKKDKFTLSQLMVIITIVCLVGAFFGIF</sequence>
<evidence type="ECO:0000256" key="6">
    <source>
        <dbReference type="ARBA" id="ARBA00022692"/>
    </source>
</evidence>
<dbReference type="Proteomes" id="UP000263232">
    <property type="component" value="Chromosome"/>
</dbReference>
<evidence type="ECO:0000256" key="4">
    <source>
        <dbReference type="ARBA" id="ARBA00022597"/>
    </source>
</evidence>
<keyword evidence="8 9" id="KW-0472">Membrane</keyword>
<gene>
    <name evidence="10" type="ORF">CL176_08730</name>
</gene>
<keyword evidence="6 9" id="KW-0812">Transmembrane</keyword>
<evidence type="ECO:0000256" key="5">
    <source>
        <dbReference type="ARBA" id="ARBA00022683"/>
    </source>
</evidence>
<feature type="transmembrane region" description="Helical" evidence="9">
    <location>
        <begin position="141"/>
        <end position="161"/>
    </location>
</feature>
<dbReference type="PANTHER" id="PTHR32502:SF5">
    <property type="entry name" value="N-ACETYLGALACTOSAMINE PERMEASE IID COMPONENT-RELATED"/>
    <property type="match status" value="1"/>
</dbReference>
<evidence type="ECO:0000256" key="3">
    <source>
        <dbReference type="ARBA" id="ARBA00022475"/>
    </source>
</evidence>
<dbReference type="OrthoDB" id="9795582at2"/>
<evidence type="ECO:0000256" key="2">
    <source>
        <dbReference type="ARBA" id="ARBA00022448"/>
    </source>
</evidence>
<dbReference type="Pfam" id="PF03613">
    <property type="entry name" value="EIID-AGA"/>
    <property type="match status" value="1"/>
</dbReference>
<keyword evidence="3" id="KW-1003">Cell membrane</keyword>
<protein>
    <submittedName>
        <fullName evidence="10">PTS fructose transporter subunit IID</fullName>
    </submittedName>
</protein>
<keyword evidence="11" id="KW-1185">Reference proteome</keyword>
<evidence type="ECO:0000256" key="1">
    <source>
        <dbReference type="ARBA" id="ARBA00004651"/>
    </source>
</evidence>
<reference evidence="10 11" key="1">
    <citation type="submission" date="2017-09" db="EMBL/GenBank/DDBJ databases">
        <title>Complete genome sequence of Oxytococcus suis strain ZY16052.</title>
        <authorList>
            <person name="Li F."/>
        </authorList>
    </citation>
    <scope>NUCLEOTIDE SEQUENCE [LARGE SCALE GENOMIC DNA]</scope>
    <source>
        <strain evidence="10 11">ZY16052</strain>
    </source>
</reference>
<dbReference type="EMBL" id="CP023434">
    <property type="protein sequence ID" value="AXY26077.1"/>
    <property type="molecule type" value="Genomic_DNA"/>
</dbReference>
<accession>A0A347WLX0</accession>
<feature type="transmembrane region" description="Helical" evidence="9">
    <location>
        <begin position="225"/>
        <end position="246"/>
    </location>
</feature>
<dbReference type="PANTHER" id="PTHR32502">
    <property type="entry name" value="N-ACETYLGALACTOSAMINE PERMEASE II COMPONENT-RELATED"/>
    <property type="match status" value="1"/>
</dbReference>
<dbReference type="PROSITE" id="PS51108">
    <property type="entry name" value="PTS_EIID"/>
    <property type="match status" value="1"/>
</dbReference>